<accession>A0A0D8BTH5</accession>
<gene>
    <name evidence="1" type="ORF">LG52_1508</name>
</gene>
<proteinExistence type="predicted"/>
<evidence type="ECO:0000313" key="1">
    <source>
        <dbReference type="EMBL" id="KJE27476.1"/>
    </source>
</evidence>
<evidence type="ECO:0000313" key="2">
    <source>
        <dbReference type="Proteomes" id="UP000032522"/>
    </source>
</evidence>
<dbReference type="AlphaFoldDB" id="A0A0D8BTH5"/>
<name>A0A0D8BTH5_GEOKU</name>
<reference evidence="1 2" key="1">
    <citation type="submission" date="2015-01" db="EMBL/GenBank/DDBJ databases">
        <authorList>
            <person name="Filippidou S."/>
            <person name="Jeanneret N."/>
            <person name="Russel-Delif L."/>
            <person name="Junier T."/>
            <person name="Wunderlin T."/>
            <person name="Molina V."/>
            <person name="Johnson S.L."/>
            <person name="Davenport K.W."/>
            <person name="Chain P.S."/>
            <person name="Dorador C."/>
            <person name="Junier P."/>
        </authorList>
    </citation>
    <scope>NUCLEOTIDE SEQUENCE [LARGE SCALE GENOMIC DNA]</scope>
    <source>
        <strain evidence="1 2">Et7/4</strain>
    </source>
</reference>
<dbReference type="InterPro" id="IPR011004">
    <property type="entry name" value="Trimer_LpxA-like_sf"/>
</dbReference>
<dbReference type="Gene3D" id="2.160.10.10">
    <property type="entry name" value="Hexapeptide repeat proteins"/>
    <property type="match status" value="1"/>
</dbReference>
<evidence type="ECO:0008006" key="3">
    <source>
        <dbReference type="Google" id="ProtNLM"/>
    </source>
</evidence>
<comment type="caution">
    <text evidence="1">The sequence shown here is derived from an EMBL/GenBank/DDBJ whole genome shotgun (WGS) entry which is preliminary data.</text>
</comment>
<organism evidence="1 2">
    <name type="scientific">Geobacillus kaustophilus</name>
    <dbReference type="NCBI Taxonomy" id="1462"/>
    <lineage>
        <taxon>Bacteria</taxon>
        <taxon>Bacillati</taxon>
        <taxon>Bacillota</taxon>
        <taxon>Bacilli</taxon>
        <taxon>Bacillales</taxon>
        <taxon>Anoxybacillaceae</taxon>
        <taxon>Geobacillus</taxon>
        <taxon>Geobacillus thermoleovorans group</taxon>
    </lineage>
</organism>
<protein>
    <recommendedName>
        <fullName evidence="3">Bacterial transferase hexapeptide family protein</fullName>
    </recommendedName>
</protein>
<dbReference type="EMBL" id="JYBP01000003">
    <property type="protein sequence ID" value="KJE27476.1"/>
    <property type="molecule type" value="Genomic_DNA"/>
</dbReference>
<dbReference type="SUPFAM" id="SSF51161">
    <property type="entry name" value="Trimeric LpxA-like enzymes"/>
    <property type="match status" value="1"/>
</dbReference>
<dbReference type="PATRIC" id="fig|1462.6.peg.1710"/>
<sequence>MRNSPERFDGGTVMAIGDNGVIASGTVVMKDVPANAVVSGSPAKIIK</sequence>
<dbReference type="Proteomes" id="UP000032522">
    <property type="component" value="Unassembled WGS sequence"/>
</dbReference>